<keyword evidence="18" id="KW-1185">Reference proteome</keyword>
<keyword evidence="7" id="KW-0479">Metal-binding</keyword>
<dbReference type="RefSeq" id="WP_155451019.1">
    <property type="nucleotide sequence ID" value="NZ_WNKT01000041.1"/>
</dbReference>
<comment type="cofactor">
    <cofactor evidence="1">
        <name>Mg(2+)</name>
        <dbReference type="ChEBI" id="CHEBI:18420"/>
    </cofactor>
</comment>
<feature type="active site" description="Proton donor" evidence="14">
    <location>
        <position position="198"/>
    </location>
</feature>
<evidence type="ECO:0000256" key="10">
    <source>
        <dbReference type="ARBA" id="ARBA00023299"/>
    </source>
</evidence>
<dbReference type="InterPro" id="IPR002912">
    <property type="entry name" value="ACT_dom"/>
</dbReference>
<dbReference type="CDD" id="cd04870">
    <property type="entry name" value="ACT_PSP_1"/>
    <property type="match status" value="1"/>
</dbReference>
<feature type="active site" description="Nucleophile" evidence="14">
    <location>
        <position position="196"/>
    </location>
</feature>
<evidence type="ECO:0000256" key="12">
    <source>
        <dbReference type="ARBA" id="ARBA00048138"/>
    </source>
</evidence>
<dbReference type="InterPro" id="IPR050582">
    <property type="entry name" value="HAD-like_SerB"/>
</dbReference>
<dbReference type="FunFam" id="1.10.150.210:FF:000001">
    <property type="entry name" value="Phosphoserine phosphatase"/>
    <property type="match status" value="1"/>
</dbReference>
<organism evidence="17 18">
    <name type="scientific">Allochromatium palmeri</name>
    <dbReference type="NCBI Taxonomy" id="231048"/>
    <lineage>
        <taxon>Bacteria</taxon>
        <taxon>Pseudomonadati</taxon>
        <taxon>Pseudomonadota</taxon>
        <taxon>Gammaproteobacteria</taxon>
        <taxon>Chromatiales</taxon>
        <taxon>Chromatiaceae</taxon>
        <taxon>Allochromatium</taxon>
    </lineage>
</organism>
<evidence type="ECO:0000259" key="15">
    <source>
        <dbReference type="PROSITE" id="PS50206"/>
    </source>
</evidence>
<dbReference type="UniPathway" id="UPA00135">
    <property type="reaction ID" value="UER00198"/>
</dbReference>
<dbReference type="Gene3D" id="1.10.150.210">
    <property type="entry name" value="Phosphoserine phosphatase, domain 2"/>
    <property type="match status" value="1"/>
</dbReference>
<proteinExistence type="inferred from homology"/>
<comment type="caution">
    <text evidence="17">The sequence shown here is derived from an EMBL/GenBank/DDBJ whole genome shotgun (WGS) entry which is preliminary data.</text>
</comment>
<protein>
    <recommendedName>
        <fullName evidence="5">Phosphoserine phosphatase</fullName>
        <ecNumber evidence="4">3.1.3.3</ecNumber>
    </recommendedName>
    <alternativeName>
        <fullName evidence="11">O-phosphoserine phosphohydrolase</fullName>
    </alternativeName>
</protein>
<dbReference type="SFLD" id="SFLDF00029">
    <property type="entry name" value="phosphoserine_phosphatase"/>
    <property type="match status" value="1"/>
</dbReference>
<keyword evidence="10" id="KW-0718">Serine biosynthesis</keyword>
<reference evidence="17 18" key="1">
    <citation type="submission" date="2019-11" db="EMBL/GenBank/DDBJ databases">
        <title>Whole-genome sequence of the anaerobic purple sulfur bacterium Allochromatium palmeri DSM 15591.</title>
        <authorList>
            <person name="Kyndt J.A."/>
            <person name="Meyer T.E."/>
        </authorList>
    </citation>
    <scope>NUCLEOTIDE SEQUENCE [LARGE SCALE GENOMIC DNA]</scope>
    <source>
        <strain evidence="17 18">DSM 15591</strain>
    </source>
</reference>
<evidence type="ECO:0000313" key="18">
    <source>
        <dbReference type="Proteomes" id="UP000434044"/>
    </source>
</evidence>
<evidence type="ECO:0000313" key="17">
    <source>
        <dbReference type="EMBL" id="MTW22456.1"/>
    </source>
</evidence>
<comment type="catalytic activity">
    <reaction evidence="12">
        <text>O-phospho-L-serine + H2O = L-serine + phosphate</text>
        <dbReference type="Rhea" id="RHEA:21208"/>
        <dbReference type="ChEBI" id="CHEBI:15377"/>
        <dbReference type="ChEBI" id="CHEBI:33384"/>
        <dbReference type="ChEBI" id="CHEBI:43474"/>
        <dbReference type="ChEBI" id="CHEBI:57524"/>
        <dbReference type="EC" id="3.1.3.3"/>
    </reaction>
</comment>
<dbReference type="InterPro" id="IPR004469">
    <property type="entry name" value="PSP"/>
</dbReference>
<dbReference type="PANTHER" id="PTHR43344">
    <property type="entry name" value="PHOSPHOSERINE PHOSPHATASE"/>
    <property type="match status" value="1"/>
</dbReference>
<dbReference type="GO" id="GO:0006564">
    <property type="term" value="P:L-serine biosynthetic process"/>
    <property type="evidence" value="ECO:0007669"/>
    <property type="project" value="UniProtKB-KW"/>
</dbReference>
<dbReference type="InterPro" id="IPR001763">
    <property type="entry name" value="Rhodanese-like_dom"/>
</dbReference>
<evidence type="ECO:0000256" key="6">
    <source>
        <dbReference type="ARBA" id="ARBA00022605"/>
    </source>
</evidence>
<dbReference type="Proteomes" id="UP000434044">
    <property type="component" value="Unassembled WGS sequence"/>
</dbReference>
<dbReference type="InterPro" id="IPR023214">
    <property type="entry name" value="HAD_sf"/>
</dbReference>
<dbReference type="SFLD" id="SFLDS00003">
    <property type="entry name" value="Haloacid_Dehalogenase"/>
    <property type="match status" value="1"/>
</dbReference>
<evidence type="ECO:0000256" key="13">
    <source>
        <dbReference type="ARBA" id="ARBA00048523"/>
    </source>
</evidence>
<evidence type="ECO:0000256" key="4">
    <source>
        <dbReference type="ARBA" id="ARBA00012640"/>
    </source>
</evidence>
<dbReference type="InterPro" id="IPR045865">
    <property type="entry name" value="ACT-like_dom_sf"/>
</dbReference>
<dbReference type="PROSITE" id="PS51671">
    <property type="entry name" value="ACT"/>
    <property type="match status" value="1"/>
</dbReference>
<dbReference type="SFLD" id="SFLDG01136">
    <property type="entry name" value="C1.6:_Phosphoserine_Phosphatas"/>
    <property type="match status" value="1"/>
</dbReference>
<dbReference type="PANTHER" id="PTHR43344:SF2">
    <property type="entry name" value="PHOSPHOSERINE PHOSPHATASE"/>
    <property type="match status" value="1"/>
</dbReference>
<dbReference type="SFLD" id="SFLDG01137">
    <property type="entry name" value="C1.6.1:_Phosphoserine_Phosphat"/>
    <property type="match status" value="1"/>
</dbReference>
<evidence type="ECO:0000256" key="3">
    <source>
        <dbReference type="ARBA" id="ARBA00009184"/>
    </source>
</evidence>
<evidence type="ECO:0000256" key="8">
    <source>
        <dbReference type="ARBA" id="ARBA00022801"/>
    </source>
</evidence>
<accession>A0A6N8EIA7</accession>
<dbReference type="GO" id="GO:0000287">
    <property type="term" value="F:magnesium ion binding"/>
    <property type="evidence" value="ECO:0007669"/>
    <property type="project" value="TreeGrafter"/>
</dbReference>
<gene>
    <name evidence="17" type="primary">serB</name>
    <name evidence="17" type="ORF">GJ668_15375</name>
</gene>
<dbReference type="Gene3D" id="3.40.50.1000">
    <property type="entry name" value="HAD superfamily/HAD-like"/>
    <property type="match status" value="1"/>
</dbReference>
<evidence type="ECO:0000256" key="9">
    <source>
        <dbReference type="ARBA" id="ARBA00022842"/>
    </source>
</evidence>
<evidence type="ECO:0000259" key="16">
    <source>
        <dbReference type="PROSITE" id="PS51671"/>
    </source>
</evidence>
<dbReference type="GO" id="GO:0036424">
    <property type="term" value="F:L-phosphoserine phosphatase activity"/>
    <property type="evidence" value="ECO:0007669"/>
    <property type="project" value="InterPro"/>
</dbReference>
<keyword evidence="8 17" id="KW-0378">Hydrolase</keyword>
<dbReference type="EMBL" id="WNKT01000041">
    <property type="protein sequence ID" value="MTW22456.1"/>
    <property type="molecule type" value="Genomic_DNA"/>
</dbReference>
<evidence type="ECO:0000256" key="2">
    <source>
        <dbReference type="ARBA" id="ARBA00005135"/>
    </source>
</evidence>
<dbReference type="Gene3D" id="3.30.70.260">
    <property type="match status" value="2"/>
</dbReference>
<feature type="domain" description="ACT" evidence="16">
    <location>
        <begin position="6"/>
        <end position="84"/>
    </location>
</feature>
<comment type="similarity">
    <text evidence="3">Belongs to the HAD-like hydrolase superfamily. SerB family.</text>
</comment>
<comment type="catalytic activity">
    <reaction evidence="13">
        <text>O-phospho-D-serine + H2O = D-serine + phosphate</text>
        <dbReference type="Rhea" id="RHEA:24873"/>
        <dbReference type="ChEBI" id="CHEBI:15377"/>
        <dbReference type="ChEBI" id="CHEBI:35247"/>
        <dbReference type="ChEBI" id="CHEBI:43474"/>
        <dbReference type="ChEBI" id="CHEBI:58680"/>
        <dbReference type="EC" id="3.1.3.3"/>
    </reaction>
</comment>
<keyword evidence="9" id="KW-0460">Magnesium</keyword>
<evidence type="ECO:0000256" key="5">
    <source>
        <dbReference type="ARBA" id="ARBA00015196"/>
    </source>
</evidence>
<evidence type="ECO:0000256" key="14">
    <source>
        <dbReference type="PIRSR" id="PIRSR604469-1"/>
    </source>
</evidence>
<sequence length="413" mass="44884">MSEIVLINVTGEDRPGITAALTAILARYQVPILDIGQSTIHNALALGLMVELPRAGTDCGVFKELLFSAHTLGLDIRFTPIAEDNYEGWVHEQGQPRHILTLVGREIEAEHIARVSSVVAERGLNVDRIARLTGRISRRERLPAALASVELSVRGAVPDLTELHGDLLALGRVLDVDISVQEDDIFRRNRRLVCFDMDSTLIQTEVIDELAAAAGVGAEVAAITEAAMRGELDFKESFRQRMALLKGLDESVLAGIAARLPITEGADRLIATLKRLGYRVAILSGGFTYFAEHLQRRFGIDYVHANRLEFQDGKLTGEVSGEIVDGARKAELLREIAEREGIRLEQVIAVGDGANDLPMLAIAGLGIAFHAKPIVTEQARHAIATVGLDAILYLLGMRDRDVEMLSPSAISGT</sequence>
<dbReference type="SUPFAM" id="SSF55021">
    <property type="entry name" value="ACT-like"/>
    <property type="match status" value="1"/>
</dbReference>
<dbReference type="NCBIfam" id="TIGR00338">
    <property type="entry name" value="serB"/>
    <property type="match status" value="1"/>
</dbReference>
<dbReference type="CDD" id="cd04871">
    <property type="entry name" value="ACT_PSP_2"/>
    <property type="match status" value="1"/>
</dbReference>
<dbReference type="Pfam" id="PF12710">
    <property type="entry name" value="HAD"/>
    <property type="match status" value="1"/>
</dbReference>
<dbReference type="EC" id="3.1.3.3" evidence="4"/>
<dbReference type="InterPro" id="IPR036412">
    <property type="entry name" value="HAD-like_sf"/>
</dbReference>
<dbReference type="OrthoDB" id="9792539at2"/>
<keyword evidence="6" id="KW-0028">Amino-acid biosynthesis</keyword>
<dbReference type="Pfam" id="PF13740">
    <property type="entry name" value="ACT_6"/>
    <property type="match status" value="1"/>
</dbReference>
<dbReference type="GO" id="GO:0005737">
    <property type="term" value="C:cytoplasm"/>
    <property type="evidence" value="ECO:0007669"/>
    <property type="project" value="TreeGrafter"/>
</dbReference>
<dbReference type="SUPFAM" id="SSF56784">
    <property type="entry name" value="HAD-like"/>
    <property type="match status" value="1"/>
</dbReference>
<name>A0A6N8EIA7_9GAMM</name>
<comment type="pathway">
    <text evidence="2">Amino-acid biosynthesis; L-serine biosynthesis; L-serine from 3-phospho-D-glycerate: step 3/3.</text>
</comment>
<evidence type="ECO:0000256" key="7">
    <source>
        <dbReference type="ARBA" id="ARBA00022723"/>
    </source>
</evidence>
<evidence type="ECO:0000256" key="11">
    <source>
        <dbReference type="ARBA" id="ARBA00031693"/>
    </source>
</evidence>
<dbReference type="AlphaFoldDB" id="A0A6N8EIA7"/>
<dbReference type="PROSITE" id="PS50206">
    <property type="entry name" value="RHODANESE_3"/>
    <property type="match status" value="1"/>
</dbReference>
<evidence type="ECO:0000256" key="1">
    <source>
        <dbReference type="ARBA" id="ARBA00001946"/>
    </source>
</evidence>
<feature type="domain" description="Rhodanese" evidence="15">
    <location>
        <begin position="266"/>
        <end position="299"/>
    </location>
</feature>
<dbReference type="NCBIfam" id="TIGR01488">
    <property type="entry name" value="HAD-SF-IB"/>
    <property type="match status" value="1"/>
</dbReference>
<dbReference type="CDD" id="cd07500">
    <property type="entry name" value="HAD_PSP"/>
    <property type="match status" value="1"/>
</dbReference>